<feature type="region of interest" description="Disordered" evidence="8">
    <location>
        <begin position="1"/>
        <end position="21"/>
    </location>
</feature>
<name>A0AAW0DBP9_9AGAR</name>
<comment type="catalytic activity">
    <reaction evidence="7">
        <text>a sterol + UDP-alpha-D-glucose = a sterol 3-beta-D-glucoside + UDP + H(+)</text>
        <dbReference type="Rhea" id="RHEA:22724"/>
        <dbReference type="ChEBI" id="CHEBI:15378"/>
        <dbReference type="ChEBI" id="CHEBI:15889"/>
        <dbReference type="ChEBI" id="CHEBI:37424"/>
        <dbReference type="ChEBI" id="CHEBI:58223"/>
        <dbReference type="ChEBI" id="CHEBI:58885"/>
        <dbReference type="EC" id="2.4.1.173"/>
    </reaction>
    <physiologicalReaction direction="left-to-right" evidence="7">
        <dbReference type="Rhea" id="RHEA:22725"/>
    </physiologicalReaction>
</comment>
<evidence type="ECO:0000256" key="5">
    <source>
        <dbReference type="ARBA" id="ARBA00029843"/>
    </source>
</evidence>
<gene>
    <name evidence="11" type="ORF">R3P38DRAFT_2868648</name>
</gene>
<dbReference type="InterPro" id="IPR002213">
    <property type="entry name" value="UDP_glucos_trans"/>
</dbReference>
<feature type="domain" description="Erythromycin biosynthesis protein CIII-like C-terminal" evidence="10">
    <location>
        <begin position="923"/>
        <end position="1022"/>
    </location>
</feature>
<dbReference type="Proteomes" id="UP001362999">
    <property type="component" value="Unassembled WGS sequence"/>
</dbReference>
<comment type="catalytic activity">
    <reaction evidence="6">
        <text>ergosterol + UDP-alpha-D-glucose = ergosteryl 3-beta-D-glucoside + UDP + H(+)</text>
        <dbReference type="Rhea" id="RHEA:61836"/>
        <dbReference type="ChEBI" id="CHEBI:15378"/>
        <dbReference type="ChEBI" id="CHEBI:16933"/>
        <dbReference type="ChEBI" id="CHEBI:52973"/>
        <dbReference type="ChEBI" id="CHEBI:58223"/>
        <dbReference type="ChEBI" id="CHEBI:58885"/>
    </reaction>
    <physiologicalReaction direction="left-to-right" evidence="6">
        <dbReference type="Rhea" id="RHEA:61837"/>
    </physiologicalReaction>
</comment>
<dbReference type="PANTHER" id="PTHR48050">
    <property type="entry name" value="STEROL 3-BETA-GLUCOSYLTRANSFERASE"/>
    <property type="match status" value="1"/>
</dbReference>
<dbReference type="GO" id="GO:0005975">
    <property type="term" value="P:carbohydrate metabolic process"/>
    <property type="evidence" value="ECO:0007669"/>
    <property type="project" value="InterPro"/>
</dbReference>
<feature type="region of interest" description="Disordered" evidence="8">
    <location>
        <begin position="98"/>
        <end position="146"/>
    </location>
</feature>
<dbReference type="SUPFAM" id="SSF50729">
    <property type="entry name" value="PH domain-like"/>
    <property type="match status" value="1"/>
</dbReference>
<keyword evidence="4" id="KW-0808">Transferase</keyword>
<dbReference type="FunFam" id="3.40.50.2000:FF:000009">
    <property type="entry name" value="Sterol 3-beta-glucosyltransferase UGT80A2"/>
    <property type="match status" value="1"/>
</dbReference>
<dbReference type="AlphaFoldDB" id="A0AAW0DBP9"/>
<dbReference type="Gene3D" id="3.40.50.2000">
    <property type="entry name" value="Glycogen Phosphorylase B"/>
    <property type="match status" value="2"/>
</dbReference>
<keyword evidence="3" id="KW-0328">Glycosyltransferase</keyword>
<evidence type="ECO:0000256" key="7">
    <source>
        <dbReference type="ARBA" id="ARBA00049453"/>
    </source>
</evidence>
<protein>
    <recommendedName>
        <fullName evidence="2">sterol 3beta-glucosyltransferase</fullName>
        <ecNumber evidence="2">2.4.1.173</ecNumber>
    </recommendedName>
    <alternativeName>
        <fullName evidence="5">Autophagy-related protein 26</fullName>
    </alternativeName>
</protein>
<dbReference type="InterPro" id="IPR050426">
    <property type="entry name" value="Glycosyltransferase_28"/>
</dbReference>
<evidence type="ECO:0000256" key="8">
    <source>
        <dbReference type="SAM" id="MobiDB-lite"/>
    </source>
</evidence>
<dbReference type="SUPFAM" id="SSF53756">
    <property type="entry name" value="UDP-Glycosyltransferase/glycogen phosphorylase"/>
    <property type="match status" value="1"/>
</dbReference>
<evidence type="ECO:0000259" key="10">
    <source>
        <dbReference type="Pfam" id="PF06722"/>
    </source>
</evidence>
<dbReference type="EMBL" id="JAWWNJ010000009">
    <property type="protein sequence ID" value="KAK7048320.1"/>
    <property type="molecule type" value="Genomic_DNA"/>
</dbReference>
<dbReference type="Pfam" id="PF06722">
    <property type="entry name" value="EryCIII-like_C"/>
    <property type="match status" value="1"/>
</dbReference>
<evidence type="ECO:0000313" key="11">
    <source>
        <dbReference type="EMBL" id="KAK7048320.1"/>
    </source>
</evidence>
<feature type="domain" description="Glycosyltransferase family 28 N-terminal" evidence="9">
    <location>
        <begin position="626"/>
        <end position="759"/>
    </location>
</feature>
<accession>A0AAW0DBP9</accession>
<sequence length="1054" mass="117597">MSPSSPPDTPIKADTISSDNSSDEDFVLRPLNFDYIYSRACEFEKVLAHNGFIEGRESHEDGVNAFADLLGNDLSTEEFTAAAHTAKLRATGLVPSWTPSRSGTLVEEPESYERDTSLDISESDDSSEITCEIPDPPVLNRQGTLDSDPWKLSPEEVVRLLISEFGAVAPEGEEEKLILEMDGALVKDVSIIGVIHLTTHRLTFHASLLSARPDNKRGIIKSGPVTIHRKGWRSKRRLWMELSHDMICSYPSSKESDRIRPIRTVLLSAIDKVIPMDPKHPRVVRLIFKKMGDDKYSGLAEFATEEAALDWRKELTAAIFLYRHRRREALDSDETDENAGIRFACPIARIDSAEFLDPTMPGLATLYVNNDHHGRRAIQMGCVYPQPAWDRLPDIIAQYKRMRTNSPSSLDDIPVFVDLGPISFTEAHSEVEAASLKEQAVRAALALGAEPDVWMTRARVYRTIASAGYFVISTNFLGFWSKYLTQTDLRYRLPLSTIRKTKPFSYITSCAFGLTVEIEGHDDLKFVFRNEAVRAEAITRINTFIRTAREAPLLSPTSFGSFTQDSDSAESAPKKSLTRSATGIFAPLQRTLQAATAHGAPINMKLPKVINLPRELLVRREPMHFVCLTIGSRGDVQPYIALGLGLMKEGHTVTIATHEEYKPWIESFGIKHKQAGGDPGALMKLSVENKMFSPEFFKESIQNFRPWLDQLLIDSWESCQGADILLESPSAMSGVHIAEALNIPYFRTFTMPWTKTTEFPHAFLSPPVESPAFNAASYVLFSNVLWTATSGQINRWRRNVLKIGSTDMGHLAQSKIPFIYNFSQAVVPKPLDWGDATAISGYWFLDNPEGANWTPPADLIEWMAKARKDGKAIVYIGFGSITVPHPNRVTARIVKAVLRADVRAIVSKGWSARMSSHDKDPEVEMPPECYQLDKVPHDWLFPQIDAAVHHGGAGTTGASLRAGIPTCIKPWFGDQYFWASRVQKLGVGLKIPSLHAHDFSKALIEATTSRVMKEKAAAVGEKIRSEDGVHTAIHTIYTYLDHATHYIDSIRQSH</sequence>
<dbReference type="FunFam" id="3.40.50.2000:FF:000029">
    <property type="entry name" value="Sterol 3-beta-glucosyltransferase"/>
    <property type="match status" value="1"/>
</dbReference>
<dbReference type="InterPro" id="IPR010610">
    <property type="entry name" value="EryCIII-like_C"/>
</dbReference>
<organism evidence="11 12">
    <name type="scientific">Favolaschia claudopus</name>
    <dbReference type="NCBI Taxonomy" id="2862362"/>
    <lineage>
        <taxon>Eukaryota</taxon>
        <taxon>Fungi</taxon>
        <taxon>Dikarya</taxon>
        <taxon>Basidiomycota</taxon>
        <taxon>Agaricomycotina</taxon>
        <taxon>Agaricomycetes</taxon>
        <taxon>Agaricomycetidae</taxon>
        <taxon>Agaricales</taxon>
        <taxon>Marasmiineae</taxon>
        <taxon>Mycenaceae</taxon>
        <taxon>Favolaschia</taxon>
    </lineage>
</organism>
<evidence type="ECO:0000256" key="1">
    <source>
        <dbReference type="ARBA" id="ARBA00006962"/>
    </source>
</evidence>
<dbReference type="InterPro" id="IPR004276">
    <property type="entry name" value="GlycoTrans_28_N"/>
</dbReference>
<evidence type="ECO:0000256" key="3">
    <source>
        <dbReference type="ARBA" id="ARBA00022676"/>
    </source>
</evidence>
<dbReference type="PANTHER" id="PTHR48050:SF26">
    <property type="entry name" value="STEROL 3-BETA-GLUCOSYLTRANSFERASE"/>
    <property type="match status" value="1"/>
</dbReference>
<reference evidence="11 12" key="1">
    <citation type="journal article" date="2024" name="J Genomics">
        <title>Draft genome sequencing and assembly of Favolaschia claudopus CIRM-BRFM 2984 isolated from oak limbs.</title>
        <authorList>
            <person name="Navarro D."/>
            <person name="Drula E."/>
            <person name="Chaduli D."/>
            <person name="Cazenave R."/>
            <person name="Ahrendt S."/>
            <person name="Wang J."/>
            <person name="Lipzen A."/>
            <person name="Daum C."/>
            <person name="Barry K."/>
            <person name="Grigoriev I.V."/>
            <person name="Favel A."/>
            <person name="Rosso M.N."/>
            <person name="Martin F."/>
        </authorList>
    </citation>
    <scope>NUCLEOTIDE SEQUENCE [LARGE SCALE GENOMIC DNA]</scope>
    <source>
        <strain evidence="11 12">CIRM-BRFM 2984</strain>
    </source>
</reference>
<comment type="caution">
    <text evidence="11">The sequence shown here is derived from an EMBL/GenBank/DDBJ whole genome shotgun (WGS) entry which is preliminary data.</text>
</comment>
<comment type="similarity">
    <text evidence="1">Belongs to the glycosyltransferase 28 family.</text>
</comment>
<evidence type="ECO:0000313" key="12">
    <source>
        <dbReference type="Proteomes" id="UP001362999"/>
    </source>
</evidence>
<evidence type="ECO:0000256" key="4">
    <source>
        <dbReference type="ARBA" id="ARBA00022679"/>
    </source>
</evidence>
<dbReference type="GO" id="GO:0016906">
    <property type="term" value="F:sterol 3-beta-glucosyltransferase activity"/>
    <property type="evidence" value="ECO:0007669"/>
    <property type="project" value="UniProtKB-EC"/>
</dbReference>
<evidence type="ECO:0000256" key="2">
    <source>
        <dbReference type="ARBA" id="ARBA00012650"/>
    </source>
</evidence>
<proteinExistence type="inferred from homology"/>
<evidence type="ECO:0000256" key="6">
    <source>
        <dbReference type="ARBA" id="ARBA00047886"/>
    </source>
</evidence>
<dbReference type="GO" id="GO:0016125">
    <property type="term" value="P:sterol metabolic process"/>
    <property type="evidence" value="ECO:0007669"/>
    <property type="project" value="TreeGrafter"/>
</dbReference>
<dbReference type="CDD" id="cd03784">
    <property type="entry name" value="GT1_Gtf-like"/>
    <property type="match status" value="1"/>
</dbReference>
<evidence type="ECO:0000259" key="9">
    <source>
        <dbReference type="Pfam" id="PF03033"/>
    </source>
</evidence>
<keyword evidence="12" id="KW-1185">Reference proteome</keyword>
<dbReference type="Pfam" id="PF03033">
    <property type="entry name" value="Glyco_transf_28"/>
    <property type="match status" value="1"/>
</dbReference>
<dbReference type="EC" id="2.4.1.173" evidence="2"/>